<reference evidence="5 6" key="1">
    <citation type="submission" date="2010-10" db="EMBL/GenBank/DDBJ databases">
        <authorList>
            <consortium name="The Broad Institute Genome Sequencing Platform"/>
            <person name="Ward D."/>
            <person name="Earl A."/>
            <person name="Feldgarden M."/>
            <person name="Young S.K."/>
            <person name="Gargeya S."/>
            <person name="Zeng Q."/>
            <person name="Alvarado L."/>
            <person name="Berlin A."/>
            <person name="Bochicchio J."/>
            <person name="Chapman S.B."/>
            <person name="Chen Z."/>
            <person name="Freedman E."/>
            <person name="Gellesch M."/>
            <person name="Goldberg J."/>
            <person name="Griggs A."/>
            <person name="Gujja S."/>
            <person name="Heilman E."/>
            <person name="Heiman D."/>
            <person name="Howarth C."/>
            <person name="Mehta T."/>
            <person name="Neiman D."/>
            <person name="Pearson M."/>
            <person name="Roberts A."/>
            <person name="Saif S."/>
            <person name="Shea T."/>
            <person name="Shenoy N."/>
            <person name="Sisk P."/>
            <person name="Stolte C."/>
            <person name="Sykes S."/>
            <person name="White J."/>
            <person name="Yandava C."/>
            <person name="Allen-Vercoe E."/>
            <person name="Sibley C."/>
            <person name="Ambrose C.E."/>
            <person name="Strauss J."/>
            <person name="Daigneault M."/>
            <person name="Haas B."/>
            <person name="Nusbaum C."/>
            <person name="Birren B."/>
        </authorList>
    </citation>
    <scope>NUCLEOTIDE SEQUENCE [LARGE SCALE GENOMIC DNA]</scope>
    <source>
        <strain evidence="5 6">3_1_6</strain>
    </source>
</reference>
<name>E5Y9H2_BILW3</name>
<dbReference type="InterPro" id="IPR028082">
    <property type="entry name" value="Peripla_BP_I"/>
</dbReference>
<dbReference type="Pfam" id="PF13407">
    <property type="entry name" value="Peripla_BP_4"/>
    <property type="match status" value="1"/>
</dbReference>
<evidence type="ECO:0000313" key="6">
    <source>
        <dbReference type="Proteomes" id="UP000006034"/>
    </source>
</evidence>
<proteinExistence type="inferred from homology"/>
<organism evidence="5 6">
    <name type="scientific">Bilophila wadsworthia (strain 3_1_6)</name>
    <dbReference type="NCBI Taxonomy" id="563192"/>
    <lineage>
        <taxon>Bacteria</taxon>
        <taxon>Pseudomonadati</taxon>
        <taxon>Thermodesulfobacteriota</taxon>
        <taxon>Desulfovibrionia</taxon>
        <taxon>Desulfovibrionales</taxon>
        <taxon>Desulfovibrionaceae</taxon>
        <taxon>Bilophila</taxon>
    </lineage>
</organism>
<comment type="similarity">
    <text evidence="2">Belongs to the bacterial solute-binding protein 2 family.</text>
</comment>
<sequence>MLKKWLSCICAAILLLGLGGCEDNSRKVKIGVSIGAGGAARWQKDMAFMQERAKALGADIELRLNLPDSSKTQAEDCLEMLSDGIDVLIITPNNTRKVDDVLMYAKQKNTKVVSYARAVMGGNVDLFVGYDCYKIGQNMGQHLTEKVYHGDIIVLKGDVNDFNTPFLYYGAMKYIKPLIENGKLNMVLDAYVPKWSPAEAKKLVKEAVAANGNRIDAIFASNDRLAGAAAEALEELHVTNHAVITGMDAELAAIKRILAGTQDATIYMDLRELAYAAVDEAYNLATKKKVNVNSELGNDGSNKINAFLINGKVVTRENINKVLIEPGHFTKEDIYSE</sequence>
<evidence type="ECO:0000256" key="3">
    <source>
        <dbReference type="ARBA" id="ARBA00022729"/>
    </source>
</evidence>
<dbReference type="STRING" id="563192.HMPREF0179_02887"/>
<keyword evidence="3" id="KW-0732">Signal</keyword>
<dbReference type="GO" id="GO:0030246">
    <property type="term" value="F:carbohydrate binding"/>
    <property type="evidence" value="ECO:0007669"/>
    <property type="project" value="TreeGrafter"/>
</dbReference>
<accession>E5Y9H2</accession>
<dbReference type="PROSITE" id="PS51257">
    <property type="entry name" value="PROKAR_LIPOPROTEIN"/>
    <property type="match status" value="1"/>
</dbReference>
<comment type="caution">
    <text evidence="5">The sequence shown here is derived from an EMBL/GenBank/DDBJ whole genome shotgun (WGS) entry which is preliminary data.</text>
</comment>
<dbReference type="InterPro" id="IPR025997">
    <property type="entry name" value="SBP_2_dom"/>
</dbReference>
<dbReference type="GO" id="GO:0030288">
    <property type="term" value="C:outer membrane-bounded periplasmic space"/>
    <property type="evidence" value="ECO:0007669"/>
    <property type="project" value="TreeGrafter"/>
</dbReference>
<evidence type="ECO:0000259" key="4">
    <source>
        <dbReference type="Pfam" id="PF13407"/>
    </source>
</evidence>
<gene>
    <name evidence="5" type="ORF">HMPREF0179_02887</name>
</gene>
<evidence type="ECO:0000256" key="1">
    <source>
        <dbReference type="ARBA" id="ARBA00004196"/>
    </source>
</evidence>
<dbReference type="RefSeq" id="WP_005029068.1">
    <property type="nucleotide sequence ID" value="NZ_KE150238.1"/>
</dbReference>
<dbReference type="AlphaFoldDB" id="E5Y9H2"/>
<evidence type="ECO:0000313" key="5">
    <source>
        <dbReference type="EMBL" id="EFV43364.1"/>
    </source>
</evidence>
<dbReference type="HOGENOM" id="CLU_037628_13_0_7"/>
<dbReference type="CDD" id="cd19992">
    <property type="entry name" value="PBP1_ABC_xylose_binding-like"/>
    <property type="match status" value="1"/>
</dbReference>
<feature type="domain" description="Periplasmic binding protein" evidence="4">
    <location>
        <begin position="30"/>
        <end position="289"/>
    </location>
</feature>
<dbReference type="GeneID" id="78084724"/>
<dbReference type="SUPFAM" id="SSF53822">
    <property type="entry name" value="Periplasmic binding protein-like I"/>
    <property type="match status" value="1"/>
</dbReference>
<keyword evidence="6" id="KW-1185">Reference proteome</keyword>
<dbReference type="EMBL" id="ADCP02000001">
    <property type="protein sequence ID" value="EFV43364.1"/>
    <property type="molecule type" value="Genomic_DNA"/>
</dbReference>
<dbReference type="InterPro" id="IPR050555">
    <property type="entry name" value="Bact_Solute-Bind_Prot2"/>
</dbReference>
<dbReference type="OrthoDB" id="9813037at2"/>
<comment type="subcellular location">
    <subcellularLocation>
        <location evidence="1">Cell envelope</location>
    </subcellularLocation>
</comment>
<reference evidence="5 6" key="2">
    <citation type="submission" date="2013-04" db="EMBL/GenBank/DDBJ databases">
        <title>The Genome Sequence of Bilophila wadsworthia 3_1_6.</title>
        <authorList>
            <consortium name="The Broad Institute Genomics Platform"/>
            <person name="Earl A."/>
            <person name="Ward D."/>
            <person name="Feldgarden M."/>
            <person name="Gevers D."/>
            <person name="Sibley C."/>
            <person name="Strauss J."/>
            <person name="Allen-Vercoe E."/>
            <person name="Walker B."/>
            <person name="Young S."/>
            <person name="Zeng Q."/>
            <person name="Gargeya S."/>
            <person name="Fitzgerald M."/>
            <person name="Haas B."/>
            <person name="Abouelleil A."/>
            <person name="Allen A.W."/>
            <person name="Alvarado L."/>
            <person name="Arachchi H.M."/>
            <person name="Berlin A.M."/>
            <person name="Chapman S.B."/>
            <person name="Gainer-Dewar J."/>
            <person name="Goldberg J."/>
            <person name="Griggs A."/>
            <person name="Gujja S."/>
            <person name="Hansen M."/>
            <person name="Howarth C."/>
            <person name="Imamovic A."/>
            <person name="Ireland A."/>
            <person name="Larimer J."/>
            <person name="McCowan C."/>
            <person name="Murphy C."/>
            <person name="Pearson M."/>
            <person name="Poon T.W."/>
            <person name="Priest M."/>
            <person name="Roberts A."/>
            <person name="Saif S."/>
            <person name="Shea T."/>
            <person name="Sisk P."/>
            <person name="Sykes S."/>
            <person name="Wortman J."/>
            <person name="Nusbaum C."/>
            <person name="Birren B."/>
        </authorList>
    </citation>
    <scope>NUCLEOTIDE SEQUENCE [LARGE SCALE GENOMIC DNA]</scope>
    <source>
        <strain evidence="5 6">3_1_6</strain>
    </source>
</reference>
<protein>
    <submittedName>
        <fullName evidence="5">D-xylose transport system substrate-binding protein</fullName>
    </submittedName>
</protein>
<dbReference type="Proteomes" id="UP000006034">
    <property type="component" value="Unassembled WGS sequence"/>
</dbReference>
<dbReference type="Gene3D" id="3.40.50.2300">
    <property type="match status" value="2"/>
</dbReference>
<dbReference type="PANTHER" id="PTHR30036:SF1">
    <property type="entry name" value="D-XYLOSE-BINDING PERIPLASMIC PROTEIN"/>
    <property type="match status" value="1"/>
</dbReference>
<evidence type="ECO:0000256" key="2">
    <source>
        <dbReference type="ARBA" id="ARBA00007639"/>
    </source>
</evidence>
<dbReference type="eggNOG" id="COG4213">
    <property type="taxonomic scope" value="Bacteria"/>
</dbReference>
<dbReference type="PANTHER" id="PTHR30036">
    <property type="entry name" value="D-XYLOSE-BINDING PERIPLASMIC PROTEIN"/>
    <property type="match status" value="1"/>
</dbReference>